<evidence type="ECO:0000313" key="2">
    <source>
        <dbReference type="Proteomes" id="UP000447081"/>
    </source>
</evidence>
<dbReference type="Proteomes" id="UP000447081">
    <property type="component" value="Unassembled WGS sequence"/>
</dbReference>
<dbReference type="AlphaFoldDB" id="A0A6G2I015"/>
<gene>
    <name evidence="1" type="ORF">GRW24_15285</name>
</gene>
<reference evidence="1 2" key="1">
    <citation type="submission" date="2019-12" db="EMBL/GenBank/DDBJ databases">
        <title>Enteriobacteria Tanzani isolates_10434.</title>
        <authorList>
            <person name="Subbiah M."/>
            <person name="Call D."/>
        </authorList>
    </citation>
    <scope>NUCLEOTIDE SEQUENCE [LARGE SCALE GENOMIC DNA]</scope>
    <source>
        <strain evidence="1 2">10434wG3</strain>
    </source>
</reference>
<organism evidence="1 2">
    <name type="scientific">Escherichia coli</name>
    <dbReference type="NCBI Taxonomy" id="562"/>
    <lineage>
        <taxon>Bacteria</taxon>
        <taxon>Pseudomonadati</taxon>
        <taxon>Pseudomonadota</taxon>
        <taxon>Gammaproteobacteria</taxon>
        <taxon>Enterobacterales</taxon>
        <taxon>Enterobacteriaceae</taxon>
        <taxon>Escherichia</taxon>
    </lineage>
</organism>
<sequence length="502" mass="58056">MINTSRQDGFMHYRNVVCLLACSLFLSSAWGCRLSAPEHNIYQKQGKGVVYLRPYKETNLSLPDVNYKSLRRLPNLLIDPTTLDEWDKEPPLTDLTTDYLYEGAQAWYPHYSWHSDGRYILYAGEVVQNPPDKPPVDVASFKAWGDFAADKHSLYFEGKRTDNNGGGNRLDIKTLHQVEFRPPWDPDLLGLILRDANFLYINGHRLADPDSFRVLAQKSWDQRGKFSTALNPCVAMPFGPWDTLARTRTKILINGEQLDADPDTFSVVRWMPGSLLTWRDKNGLQRKVLDKENLAWDEDLTKHCLDFSLLEKKVFWRKGPACKQEELPGLDPEQFHPISDAVAQYQDSLYTIIETESGDRKLEIVKLDDPNLIINKRFNAGKRHGYLLTRAEGWPYHSGLHVFESDGPLILLDNRSPDEREAHLNDHPFLRRWYARDNRYIYSFDGAQLWRYRTADPKQVRLIWKEQHSGYGYGVNYKTGYLDGKITDDGEFIPAPRNEATK</sequence>
<accession>A0A6G2I015</accession>
<dbReference type="EMBL" id="WUIG01000327">
    <property type="protein sequence ID" value="MXJ09824.1"/>
    <property type="molecule type" value="Genomic_DNA"/>
</dbReference>
<protein>
    <submittedName>
        <fullName evidence="1">DKNYY family protein</fullName>
    </submittedName>
</protein>
<dbReference type="RefSeq" id="WP_001351584.1">
    <property type="nucleotide sequence ID" value="NZ_BFFX01000026.1"/>
</dbReference>
<proteinExistence type="predicted"/>
<evidence type="ECO:0000313" key="1">
    <source>
        <dbReference type="EMBL" id="MXJ09824.1"/>
    </source>
</evidence>
<comment type="caution">
    <text evidence="1">The sequence shown here is derived from an EMBL/GenBank/DDBJ whole genome shotgun (WGS) entry which is preliminary data.</text>
</comment>
<name>A0A6G2I015_ECOLX</name>